<gene>
    <name evidence="2" type="ORF">SAMN04488059_11859</name>
</gene>
<dbReference type="Gene3D" id="3.90.550.10">
    <property type="entry name" value="Spore Coat Polysaccharide Biosynthesis Protein SpsA, Chain A"/>
    <property type="match status" value="1"/>
</dbReference>
<sequence>MDHAVAIITPAWNAQPTIVTTVQSVLAQTHADWQLWLIADDGVDYEAFLADAGIRDPRIRFSSSGGIGRGASVTRNVALDQISTAYAAILDADDRLKPQKLELAVKGLEDHAIVTTALDVMTDDFAHVRFVGQGADRVLTPGTHKWVSLSMDSMLVWDRRRADARFDPTMSNMTDLEFLAQLYRTAPASLHLGTPLHDYIKRASSMSNGKDVAAGMIASKTEILRRLQTGHYALPAQDVDGLTAFLTISLQAEALYGAALAGKPSLLFEDHLEPMLKQKRPTP</sequence>
<accession>A0A1I1P342</accession>
<dbReference type="InterPro" id="IPR001173">
    <property type="entry name" value="Glyco_trans_2-like"/>
</dbReference>
<dbReference type="STRING" id="728005.SAMN04488059_11859"/>
<dbReference type="AlphaFoldDB" id="A0A1I1P342"/>
<name>A0A1I1P342_9HYPH</name>
<dbReference type="CDD" id="cd00761">
    <property type="entry name" value="Glyco_tranf_GTA_type"/>
    <property type="match status" value="1"/>
</dbReference>
<dbReference type="SUPFAM" id="SSF53448">
    <property type="entry name" value="Nucleotide-diphospho-sugar transferases"/>
    <property type="match status" value="1"/>
</dbReference>
<proteinExistence type="predicted"/>
<dbReference type="OrthoDB" id="9794124at2"/>
<organism evidence="2 3">
    <name type="scientific">Devosia psychrophila</name>
    <dbReference type="NCBI Taxonomy" id="728005"/>
    <lineage>
        <taxon>Bacteria</taxon>
        <taxon>Pseudomonadati</taxon>
        <taxon>Pseudomonadota</taxon>
        <taxon>Alphaproteobacteria</taxon>
        <taxon>Hyphomicrobiales</taxon>
        <taxon>Devosiaceae</taxon>
        <taxon>Devosia</taxon>
    </lineage>
</organism>
<evidence type="ECO:0000313" key="2">
    <source>
        <dbReference type="EMBL" id="SFD04096.1"/>
    </source>
</evidence>
<feature type="domain" description="Glycosyltransferase 2-like" evidence="1">
    <location>
        <begin position="7"/>
        <end position="118"/>
    </location>
</feature>
<evidence type="ECO:0000313" key="3">
    <source>
        <dbReference type="Proteomes" id="UP000182258"/>
    </source>
</evidence>
<dbReference type="InterPro" id="IPR050834">
    <property type="entry name" value="Glycosyltransf_2"/>
</dbReference>
<dbReference type="GO" id="GO:0016740">
    <property type="term" value="F:transferase activity"/>
    <property type="evidence" value="ECO:0007669"/>
    <property type="project" value="UniProtKB-KW"/>
</dbReference>
<dbReference type="RefSeq" id="WP_052952548.1">
    <property type="nucleotide sequence ID" value="NZ_FOMB01000018.1"/>
</dbReference>
<dbReference type="Proteomes" id="UP000182258">
    <property type="component" value="Unassembled WGS sequence"/>
</dbReference>
<dbReference type="PANTHER" id="PTHR43685">
    <property type="entry name" value="GLYCOSYLTRANSFERASE"/>
    <property type="match status" value="1"/>
</dbReference>
<reference evidence="2 3" key="1">
    <citation type="submission" date="2016-10" db="EMBL/GenBank/DDBJ databases">
        <authorList>
            <person name="de Groot N.N."/>
        </authorList>
    </citation>
    <scope>NUCLEOTIDE SEQUENCE [LARGE SCALE GENOMIC DNA]</scope>
    <source>
        <strain evidence="2 3">CGMCC 1.10210</strain>
    </source>
</reference>
<dbReference type="PANTHER" id="PTHR43685:SF2">
    <property type="entry name" value="GLYCOSYLTRANSFERASE 2-LIKE DOMAIN-CONTAINING PROTEIN"/>
    <property type="match status" value="1"/>
</dbReference>
<dbReference type="InterPro" id="IPR029044">
    <property type="entry name" value="Nucleotide-diphossugar_trans"/>
</dbReference>
<protein>
    <submittedName>
        <fullName evidence="2">Glycosyl transferase family 2</fullName>
    </submittedName>
</protein>
<keyword evidence="2" id="KW-0808">Transferase</keyword>
<dbReference type="Pfam" id="PF00535">
    <property type="entry name" value="Glycos_transf_2"/>
    <property type="match status" value="1"/>
</dbReference>
<evidence type="ECO:0000259" key="1">
    <source>
        <dbReference type="Pfam" id="PF00535"/>
    </source>
</evidence>
<dbReference type="EMBL" id="FOMB01000018">
    <property type="protein sequence ID" value="SFD04096.1"/>
    <property type="molecule type" value="Genomic_DNA"/>
</dbReference>